<evidence type="ECO:0000313" key="3">
    <source>
        <dbReference type="Proteomes" id="UP001066276"/>
    </source>
</evidence>
<feature type="compositionally biased region" description="Basic and acidic residues" evidence="1">
    <location>
        <begin position="9"/>
        <end position="24"/>
    </location>
</feature>
<comment type="caution">
    <text evidence="2">The sequence shown here is derived from an EMBL/GenBank/DDBJ whole genome shotgun (WGS) entry which is preliminary data.</text>
</comment>
<dbReference type="AlphaFoldDB" id="A0AAV7SNC4"/>
<evidence type="ECO:0000256" key="1">
    <source>
        <dbReference type="SAM" id="MobiDB-lite"/>
    </source>
</evidence>
<proteinExistence type="predicted"/>
<evidence type="ECO:0000313" key="2">
    <source>
        <dbReference type="EMBL" id="KAJ1165521.1"/>
    </source>
</evidence>
<name>A0AAV7SNC4_PLEWA</name>
<dbReference type="EMBL" id="JANPWB010000008">
    <property type="protein sequence ID" value="KAJ1165521.1"/>
    <property type="molecule type" value="Genomic_DNA"/>
</dbReference>
<gene>
    <name evidence="2" type="ORF">NDU88_005948</name>
</gene>
<sequence>MFKGWCSRVLEHPATHDGGLETVREPGGTAGPESEDTPLGNPDIWIPVAEKTAGRPWRGEVDAEKQEGEDNAEEQRREDDAGRERKTESGTVEIRERRGKEPHEERSCLGQLTPGDRPDEGQRSPETPRLRHVPGGAWLQQWDVGFTEDKSGEIMKIWIS</sequence>
<feature type="compositionally biased region" description="Basic and acidic residues" evidence="1">
    <location>
        <begin position="116"/>
        <end position="129"/>
    </location>
</feature>
<dbReference type="Proteomes" id="UP001066276">
    <property type="component" value="Chromosome 4_2"/>
</dbReference>
<protein>
    <submittedName>
        <fullName evidence="2">Uncharacterized protein</fullName>
    </submittedName>
</protein>
<organism evidence="2 3">
    <name type="scientific">Pleurodeles waltl</name>
    <name type="common">Iberian ribbed newt</name>
    <dbReference type="NCBI Taxonomy" id="8319"/>
    <lineage>
        <taxon>Eukaryota</taxon>
        <taxon>Metazoa</taxon>
        <taxon>Chordata</taxon>
        <taxon>Craniata</taxon>
        <taxon>Vertebrata</taxon>
        <taxon>Euteleostomi</taxon>
        <taxon>Amphibia</taxon>
        <taxon>Batrachia</taxon>
        <taxon>Caudata</taxon>
        <taxon>Salamandroidea</taxon>
        <taxon>Salamandridae</taxon>
        <taxon>Pleurodelinae</taxon>
        <taxon>Pleurodeles</taxon>
    </lineage>
</organism>
<reference evidence="2" key="1">
    <citation type="journal article" date="2022" name="bioRxiv">
        <title>Sequencing and chromosome-scale assembly of the giantPleurodeles waltlgenome.</title>
        <authorList>
            <person name="Brown T."/>
            <person name="Elewa A."/>
            <person name="Iarovenko S."/>
            <person name="Subramanian E."/>
            <person name="Araus A.J."/>
            <person name="Petzold A."/>
            <person name="Susuki M."/>
            <person name="Suzuki K.-i.T."/>
            <person name="Hayashi T."/>
            <person name="Toyoda A."/>
            <person name="Oliveira C."/>
            <person name="Osipova E."/>
            <person name="Leigh N.D."/>
            <person name="Simon A."/>
            <person name="Yun M.H."/>
        </authorList>
    </citation>
    <scope>NUCLEOTIDE SEQUENCE</scope>
    <source>
        <strain evidence="2">20211129_DDA</strain>
        <tissue evidence="2">Liver</tissue>
    </source>
</reference>
<feature type="compositionally biased region" description="Basic and acidic residues" evidence="1">
    <location>
        <begin position="57"/>
        <end position="107"/>
    </location>
</feature>
<accession>A0AAV7SNC4</accession>
<keyword evidence="3" id="KW-1185">Reference proteome</keyword>
<feature type="region of interest" description="Disordered" evidence="1">
    <location>
        <begin position="1"/>
        <end position="133"/>
    </location>
</feature>